<sequence>MEATAEFIKAIEANETTIVEQLISSQPELASAKLSSGLSTLLLASYYRHRELIDILLRNRNQIDLHEASALGQTALVDELLYSEPFSVNSFSVDGFTPLGYACYFGHYDTAKLLIYCGASVNLPSNNEFKVSPIHSAVANQSESITQLLIDHKANVNATQVRGITALHTAAHNGNKRLIELLLNAGANKNAKMEDGRTPWEMAEKNHEELVELLC</sequence>
<dbReference type="RefSeq" id="WP_014680518.1">
    <property type="nucleotide sequence ID" value="NC_017770.1"/>
</dbReference>
<dbReference type="eggNOG" id="COG0666">
    <property type="taxonomic scope" value="Bacteria"/>
</dbReference>
<dbReference type="STRING" id="929556.Solca_2249"/>
<dbReference type="AlphaFoldDB" id="H8KUC6"/>
<dbReference type="SMART" id="SM00248">
    <property type="entry name" value="ANK"/>
    <property type="match status" value="4"/>
</dbReference>
<dbReference type="OrthoDB" id="5657095at2"/>
<evidence type="ECO:0000256" key="2">
    <source>
        <dbReference type="ARBA" id="ARBA00023043"/>
    </source>
</evidence>
<dbReference type="PROSITE" id="PS50088">
    <property type="entry name" value="ANK_REPEAT"/>
    <property type="match status" value="3"/>
</dbReference>
<dbReference type="Pfam" id="PF12796">
    <property type="entry name" value="Ank_2"/>
    <property type="match status" value="1"/>
</dbReference>
<dbReference type="Proteomes" id="UP000007590">
    <property type="component" value="Chromosome"/>
</dbReference>
<dbReference type="InterPro" id="IPR002110">
    <property type="entry name" value="Ankyrin_rpt"/>
</dbReference>
<dbReference type="Gene3D" id="1.25.40.20">
    <property type="entry name" value="Ankyrin repeat-containing domain"/>
    <property type="match status" value="3"/>
</dbReference>
<evidence type="ECO:0000313" key="5">
    <source>
        <dbReference type="Proteomes" id="UP000007590"/>
    </source>
</evidence>
<keyword evidence="1" id="KW-0677">Repeat</keyword>
<dbReference type="PANTHER" id="PTHR24198">
    <property type="entry name" value="ANKYRIN REPEAT AND PROTEIN KINASE DOMAIN-CONTAINING PROTEIN"/>
    <property type="match status" value="1"/>
</dbReference>
<dbReference type="SUPFAM" id="SSF48403">
    <property type="entry name" value="Ankyrin repeat"/>
    <property type="match status" value="1"/>
</dbReference>
<accession>H8KUC6</accession>
<keyword evidence="2 3" id="KW-0040">ANK repeat</keyword>
<feature type="repeat" description="ANK" evidence="3">
    <location>
        <begin position="162"/>
        <end position="194"/>
    </location>
</feature>
<evidence type="ECO:0000313" key="4">
    <source>
        <dbReference type="EMBL" id="AFD07291.1"/>
    </source>
</evidence>
<feature type="repeat" description="ANK" evidence="3">
    <location>
        <begin position="129"/>
        <end position="161"/>
    </location>
</feature>
<gene>
    <name evidence="4" type="ordered locus">Solca_2249</name>
</gene>
<dbReference type="KEGG" id="scn:Solca_2249"/>
<keyword evidence="5" id="KW-1185">Reference proteome</keyword>
<proteinExistence type="predicted"/>
<dbReference type="PRINTS" id="PR01415">
    <property type="entry name" value="ANKYRIN"/>
</dbReference>
<dbReference type="HOGENOM" id="CLU_000134_18_1_10"/>
<dbReference type="EMBL" id="CP003349">
    <property type="protein sequence ID" value="AFD07291.1"/>
    <property type="molecule type" value="Genomic_DNA"/>
</dbReference>
<protein>
    <submittedName>
        <fullName evidence="4">Ankyrin repeat-containing protein</fullName>
    </submittedName>
</protein>
<dbReference type="PROSITE" id="PS50297">
    <property type="entry name" value="ANK_REP_REGION"/>
    <property type="match status" value="2"/>
</dbReference>
<evidence type="ECO:0000256" key="1">
    <source>
        <dbReference type="ARBA" id="ARBA00022737"/>
    </source>
</evidence>
<organism evidence="4 5">
    <name type="scientific">Solitalea canadensis (strain ATCC 29591 / DSM 3403 / JCM 21819 / LMG 8368 / NBRC 15130 / NCIMB 12057 / USAM 9D)</name>
    <name type="common">Flexibacter canadensis</name>
    <dbReference type="NCBI Taxonomy" id="929556"/>
    <lineage>
        <taxon>Bacteria</taxon>
        <taxon>Pseudomonadati</taxon>
        <taxon>Bacteroidota</taxon>
        <taxon>Sphingobacteriia</taxon>
        <taxon>Sphingobacteriales</taxon>
        <taxon>Sphingobacteriaceae</taxon>
        <taxon>Solitalea</taxon>
    </lineage>
</organism>
<evidence type="ECO:0000256" key="3">
    <source>
        <dbReference type="PROSITE-ProRule" id="PRU00023"/>
    </source>
</evidence>
<name>H8KUC6_SOLCM</name>
<dbReference type="PANTHER" id="PTHR24198:SF165">
    <property type="entry name" value="ANKYRIN REPEAT-CONTAINING PROTEIN-RELATED"/>
    <property type="match status" value="1"/>
</dbReference>
<dbReference type="InterPro" id="IPR036770">
    <property type="entry name" value="Ankyrin_rpt-contain_sf"/>
</dbReference>
<feature type="repeat" description="ANK" evidence="3">
    <location>
        <begin position="94"/>
        <end position="126"/>
    </location>
</feature>
<reference evidence="4" key="1">
    <citation type="submission" date="2012-02" db="EMBL/GenBank/DDBJ databases">
        <title>The complete genome of Solitalea canadensis DSM 3403.</title>
        <authorList>
            <consortium name="US DOE Joint Genome Institute (JGI-PGF)"/>
            <person name="Lucas S."/>
            <person name="Copeland A."/>
            <person name="Lapidus A."/>
            <person name="Glavina del Rio T."/>
            <person name="Dalin E."/>
            <person name="Tice H."/>
            <person name="Bruce D."/>
            <person name="Goodwin L."/>
            <person name="Pitluck S."/>
            <person name="Peters L."/>
            <person name="Ovchinnikova G."/>
            <person name="Lu M."/>
            <person name="Kyrpides N."/>
            <person name="Mavromatis K."/>
            <person name="Ivanova N."/>
            <person name="Brettin T."/>
            <person name="Detter J.C."/>
            <person name="Han C."/>
            <person name="Larimer F."/>
            <person name="Land M."/>
            <person name="Hauser L."/>
            <person name="Markowitz V."/>
            <person name="Cheng J.-F."/>
            <person name="Hugenholtz P."/>
            <person name="Woyke T."/>
            <person name="Wu D."/>
            <person name="Spring S."/>
            <person name="Schroeder M."/>
            <person name="Kopitz M."/>
            <person name="Brambilla E."/>
            <person name="Klenk H.-P."/>
            <person name="Eisen J.A."/>
        </authorList>
    </citation>
    <scope>NUCLEOTIDE SEQUENCE</scope>
    <source>
        <strain evidence="4">DSM 3403</strain>
    </source>
</reference>
<dbReference type="Pfam" id="PF00023">
    <property type="entry name" value="Ank"/>
    <property type="match status" value="1"/>
</dbReference>